<dbReference type="InterPro" id="IPR013424">
    <property type="entry name" value="Ice-binding_C"/>
</dbReference>
<feature type="signal peptide" evidence="1">
    <location>
        <begin position="1"/>
        <end position="27"/>
    </location>
</feature>
<feature type="chain" id="PRO_5046002530" evidence="1">
    <location>
        <begin position="28"/>
        <end position="306"/>
    </location>
</feature>
<dbReference type="EMBL" id="JBBUTH010000009">
    <property type="protein sequence ID" value="MEK8052087.1"/>
    <property type="molecule type" value="Genomic_DNA"/>
</dbReference>
<gene>
    <name evidence="3" type="ORF">AACH10_17680</name>
</gene>
<dbReference type="Proteomes" id="UP001365405">
    <property type="component" value="Unassembled WGS sequence"/>
</dbReference>
<protein>
    <submittedName>
        <fullName evidence="3">PEP-CTERM sorting domain-containing protein</fullName>
    </submittedName>
</protein>
<organism evidence="3 4">
    <name type="scientific">Pseudaquabacterium inlustre</name>
    <dbReference type="NCBI Taxonomy" id="2984192"/>
    <lineage>
        <taxon>Bacteria</taxon>
        <taxon>Pseudomonadati</taxon>
        <taxon>Pseudomonadota</taxon>
        <taxon>Betaproteobacteria</taxon>
        <taxon>Burkholderiales</taxon>
        <taxon>Sphaerotilaceae</taxon>
        <taxon>Pseudaquabacterium</taxon>
    </lineage>
</organism>
<evidence type="ECO:0000259" key="2">
    <source>
        <dbReference type="Pfam" id="PF07589"/>
    </source>
</evidence>
<evidence type="ECO:0000313" key="3">
    <source>
        <dbReference type="EMBL" id="MEK8052087.1"/>
    </source>
</evidence>
<keyword evidence="1" id="KW-0732">Signal</keyword>
<evidence type="ECO:0000313" key="4">
    <source>
        <dbReference type="Proteomes" id="UP001365405"/>
    </source>
</evidence>
<dbReference type="NCBIfam" id="TIGR02595">
    <property type="entry name" value="PEP_CTERM"/>
    <property type="match status" value="1"/>
</dbReference>
<dbReference type="Pfam" id="PF07589">
    <property type="entry name" value="PEP-CTERM"/>
    <property type="match status" value="1"/>
</dbReference>
<dbReference type="RefSeq" id="WP_341411804.1">
    <property type="nucleotide sequence ID" value="NZ_JBBUTH010000009.1"/>
</dbReference>
<comment type="caution">
    <text evidence="3">The sequence shown here is derived from an EMBL/GenBank/DDBJ whole genome shotgun (WGS) entry which is preliminary data.</text>
</comment>
<feature type="domain" description="Ice-binding protein C-terminal" evidence="2">
    <location>
        <begin position="282"/>
        <end position="304"/>
    </location>
</feature>
<evidence type="ECO:0000256" key="1">
    <source>
        <dbReference type="SAM" id="SignalP"/>
    </source>
</evidence>
<reference evidence="3 4" key="1">
    <citation type="submission" date="2024-04" db="EMBL/GenBank/DDBJ databases">
        <title>Novel species of the genus Ideonella isolated from streams.</title>
        <authorList>
            <person name="Lu H."/>
        </authorList>
    </citation>
    <scope>NUCLEOTIDE SEQUENCE [LARGE SCALE GENOMIC DNA]</scope>
    <source>
        <strain evidence="3 4">DXS22W</strain>
    </source>
</reference>
<accession>A0ABU9CNC2</accession>
<keyword evidence="4" id="KW-1185">Reference proteome</keyword>
<proteinExistence type="predicted"/>
<name>A0ABU9CNC2_9BURK</name>
<sequence>MSVLVHKLYQRAALAATTLCLPMALHAAPAVSLTAVELLGGTDPAGVTDVIGGYASGGDFYYANSTGDNASFFHTYGDTGSLASFGARTSGTGTWYTRTSATYTDSYTNSSGSAQTVVFSFYVDGGQIGLSGSGRGYADLALNLSFNGSTVASEHGRVEQTAAGVVSCSDSGTGVLASYMACGASDAASIYSAGTGYSVGYTLAAGETLSVVYEILATTSGEAMDVSGAELYCDGFLETFAVEVGQEPGQGGSCAWFNGLARSGDPAGFMPSAGFSLTAQNVPEPGSLLLAATAALGLLATRRRRA</sequence>